<dbReference type="InterPro" id="IPR032466">
    <property type="entry name" value="Metal_Hydrolase"/>
</dbReference>
<sequence length="570" mass="61896">MVRSSSTVGGCWNSSALEILIEMKMEMTSGRLRKKSKFGLSQGQMSKCALFCSQFLLLLLLEPSFSLSDGMCGLEPTDSLQCVTSTSSKILVKGGTVVNADYQQNADVYIEDGIIKLVAPNLKVADDVRIIDAAGKFVMPGGIDPHTHLEMPFMGTESADSFFTGQAAALAGGTTMHIDFALPIDGDLAAGYDIWAKKAKKSCMDYGFHMAVTAWNDKVAKDMEILVKEKGINSFKFFLAYKGYFMVTDGEFLQGLRKCKELGALPLVHAENGDAVAEGQTRIFEQGITGPEGHPLSRPSVLEGEATGRAIKLAHFVNTPLYVVHVMSIDALDEISRARAQGIRVVGEPIASGLALNDSVHWHSDFQAAAKYVMSPPIRPAGHDKALQAALANGVLQLVGTDHCPFTSEQKAAGKHDFRKIPNGLNGIEERMHLVWDLMVNSGKISVKDYVRITSTACAQIYNIYPQKGAVLPGSDADIIILNPNRTTTISAKTHHTTIDTNVYEGWTIKGNIEVTISQGKVVWDNGQLNVEKGAGRYIPMPPFGPLFDGLEKLDAARLRSYNPVDRTIV</sequence>
<dbReference type="GO" id="GO:0046872">
    <property type="term" value="F:metal ion binding"/>
    <property type="evidence" value="ECO:0007669"/>
    <property type="project" value="UniProtKB-KW"/>
</dbReference>
<evidence type="ECO:0000256" key="1">
    <source>
        <dbReference type="ARBA" id="ARBA00001947"/>
    </source>
</evidence>
<dbReference type="SUPFAM" id="SSF51556">
    <property type="entry name" value="Metallo-dependent hydrolases"/>
    <property type="match status" value="1"/>
</dbReference>
<evidence type="ECO:0000313" key="12">
    <source>
        <dbReference type="Proteomes" id="UP001633002"/>
    </source>
</evidence>
<feature type="domain" description="Amidohydrolase-related" evidence="10">
    <location>
        <begin position="137"/>
        <end position="523"/>
    </location>
</feature>
<evidence type="ECO:0000256" key="7">
    <source>
        <dbReference type="ARBA" id="ARBA00036696"/>
    </source>
</evidence>
<comment type="caution">
    <text evidence="11">The sequence shown here is derived from an EMBL/GenBank/DDBJ whole genome shotgun (WGS) entry which is preliminary data.</text>
</comment>
<evidence type="ECO:0000256" key="9">
    <source>
        <dbReference type="PIRSR" id="PIRSR611778-50"/>
    </source>
</evidence>
<comment type="cofactor">
    <cofactor evidence="1">
        <name>Zn(2+)</name>
        <dbReference type="ChEBI" id="CHEBI:29105"/>
    </cofactor>
</comment>
<gene>
    <name evidence="11" type="ORF">R1sor_001584</name>
</gene>
<evidence type="ECO:0000256" key="4">
    <source>
        <dbReference type="ARBA" id="ARBA00022723"/>
    </source>
</evidence>
<dbReference type="GO" id="GO:0004157">
    <property type="term" value="F:dihydropyrimidinase activity"/>
    <property type="evidence" value="ECO:0007669"/>
    <property type="project" value="UniProtKB-EC"/>
</dbReference>
<comment type="catalytic activity">
    <reaction evidence="7">
        <text>5,6-dihydrouracil + H2O = 3-(carbamoylamino)propanoate + H(+)</text>
        <dbReference type="Rhea" id="RHEA:16121"/>
        <dbReference type="ChEBI" id="CHEBI:11892"/>
        <dbReference type="ChEBI" id="CHEBI:15377"/>
        <dbReference type="ChEBI" id="CHEBI:15378"/>
        <dbReference type="ChEBI" id="CHEBI:15901"/>
        <dbReference type="EC" id="3.5.2.2"/>
    </reaction>
</comment>
<evidence type="ECO:0000259" key="10">
    <source>
        <dbReference type="Pfam" id="PF01979"/>
    </source>
</evidence>
<dbReference type="Gene3D" id="2.30.40.10">
    <property type="entry name" value="Urease, subunit C, domain 1"/>
    <property type="match status" value="1"/>
</dbReference>
<dbReference type="GO" id="GO:0006208">
    <property type="term" value="P:pyrimidine nucleobase catabolic process"/>
    <property type="evidence" value="ECO:0007669"/>
    <property type="project" value="UniProtKB-ARBA"/>
</dbReference>
<keyword evidence="12" id="KW-1185">Reference proteome</keyword>
<dbReference type="NCBIfam" id="TIGR02033">
    <property type="entry name" value="D-hydantoinase"/>
    <property type="match status" value="1"/>
</dbReference>
<keyword evidence="5" id="KW-0378">Hydrolase</keyword>
<evidence type="ECO:0000313" key="11">
    <source>
        <dbReference type="EMBL" id="KAL3683562.1"/>
    </source>
</evidence>
<dbReference type="SUPFAM" id="SSF51338">
    <property type="entry name" value="Composite domain of metallo-dependent hydrolases"/>
    <property type="match status" value="2"/>
</dbReference>
<evidence type="ECO:0000256" key="6">
    <source>
        <dbReference type="ARBA" id="ARBA00022833"/>
    </source>
</evidence>
<dbReference type="InterPro" id="IPR006680">
    <property type="entry name" value="Amidohydro-rel"/>
</dbReference>
<dbReference type="Pfam" id="PF01979">
    <property type="entry name" value="Amidohydro_1"/>
    <property type="match status" value="1"/>
</dbReference>
<keyword evidence="4" id="KW-0479">Metal-binding</keyword>
<comment type="PTM">
    <text evidence="9">Carbamylation allows a single lysine to coordinate two divalent metal cations.</text>
</comment>
<dbReference type="InterPro" id="IPR011059">
    <property type="entry name" value="Metal-dep_hydrolase_composite"/>
</dbReference>
<dbReference type="Proteomes" id="UP001633002">
    <property type="component" value="Unassembled WGS sequence"/>
</dbReference>
<comment type="subunit">
    <text evidence="3">Homotetramer.</text>
</comment>
<dbReference type="EMBL" id="JBJQOH010000006">
    <property type="protein sequence ID" value="KAL3683562.1"/>
    <property type="molecule type" value="Genomic_DNA"/>
</dbReference>
<dbReference type="PANTHER" id="PTHR11647">
    <property type="entry name" value="HYDRANTOINASE/DIHYDROPYRIMIDINASE FAMILY MEMBER"/>
    <property type="match status" value="1"/>
</dbReference>
<evidence type="ECO:0000256" key="8">
    <source>
        <dbReference type="ARBA" id="ARBA00039113"/>
    </source>
</evidence>
<evidence type="ECO:0000256" key="3">
    <source>
        <dbReference type="ARBA" id="ARBA00011881"/>
    </source>
</evidence>
<dbReference type="FunFam" id="3.20.20.140:FF:000001">
    <property type="entry name" value="Dihydropyrimidinase like 3"/>
    <property type="match status" value="1"/>
</dbReference>
<proteinExistence type="inferred from homology"/>
<dbReference type="AlphaFoldDB" id="A0ABD3GYV0"/>
<dbReference type="InterPro" id="IPR050378">
    <property type="entry name" value="Metallo-dep_Hydrolases_sf"/>
</dbReference>
<dbReference type="CDD" id="cd01314">
    <property type="entry name" value="D-HYD"/>
    <property type="match status" value="1"/>
</dbReference>
<dbReference type="Gene3D" id="3.20.20.140">
    <property type="entry name" value="Metal-dependent hydrolases"/>
    <property type="match status" value="1"/>
</dbReference>
<evidence type="ECO:0000256" key="2">
    <source>
        <dbReference type="ARBA" id="ARBA00008829"/>
    </source>
</evidence>
<reference evidence="11 12" key="1">
    <citation type="submission" date="2024-09" db="EMBL/GenBank/DDBJ databases">
        <title>Chromosome-scale assembly of Riccia sorocarpa.</title>
        <authorList>
            <person name="Paukszto L."/>
        </authorList>
    </citation>
    <scope>NUCLEOTIDE SEQUENCE [LARGE SCALE GENOMIC DNA]</scope>
    <source>
        <strain evidence="11">LP-2024</strain>
        <tissue evidence="11">Aerial parts of the thallus</tissue>
    </source>
</reference>
<keyword evidence="6" id="KW-0862">Zinc</keyword>
<dbReference type="InterPro" id="IPR011778">
    <property type="entry name" value="Hydantoinase/dihydroPyrase"/>
</dbReference>
<dbReference type="PANTHER" id="PTHR11647:SF1">
    <property type="entry name" value="COLLAPSIN RESPONSE MEDIATOR PROTEIN"/>
    <property type="match status" value="1"/>
</dbReference>
<name>A0ABD3GYV0_9MARC</name>
<accession>A0ABD3GYV0</accession>
<feature type="modified residue" description="N6-carboxylysine" evidence="9">
    <location>
        <position position="236"/>
    </location>
</feature>
<protein>
    <recommendedName>
        <fullName evidence="8">dihydropyrimidinase</fullName>
        <ecNumber evidence="8">3.5.2.2</ecNumber>
    </recommendedName>
</protein>
<evidence type="ECO:0000256" key="5">
    <source>
        <dbReference type="ARBA" id="ARBA00022801"/>
    </source>
</evidence>
<organism evidence="11 12">
    <name type="scientific">Riccia sorocarpa</name>
    <dbReference type="NCBI Taxonomy" id="122646"/>
    <lineage>
        <taxon>Eukaryota</taxon>
        <taxon>Viridiplantae</taxon>
        <taxon>Streptophyta</taxon>
        <taxon>Embryophyta</taxon>
        <taxon>Marchantiophyta</taxon>
        <taxon>Marchantiopsida</taxon>
        <taxon>Marchantiidae</taxon>
        <taxon>Marchantiales</taxon>
        <taxon>Ricciaceae</taxon>
        <taxon>Riccia</taxon>
    </lineage>
</organism>
<comment type="similarity">
    <text evidence="2">Belongs to the metallo-dependent hydrolases superfamily. Hydantoinase/dihydropyrimidinase family.</text>
</comment>
<dbReference type="EC" id="3.5.2.2" evidence="8"/>